<evidence type="ECO:0000256" key="11">
    <source>
        <dbReference type="SAM" id="Phobius"/>
    </source>
</evidence>
<dbReference type="SMART" id="SM00220">
    <property type="entry name" value="S_TKc"/>
    <property type="match status" value="1"/>
</dbReference>
<keyword evidence="2" id="KW-1003">Cell membrane</keyword>
<keyword evidence="5" id="KW-0547">Nucleotide-binding</keyword>
<comment type="subcellular location">
    <subcellularLocation>
        <location evidence="1">Cell membrane</location>
        <topology evidence="1">Single-pass membrane protein</topology>
    </subcellularLocation>
</comment>
<feature type="transmembrane region" description="Helical" evidence="11">
    <location>
        <begin position="454"/>
        <end position="477"/>
    </location>
</feature>
<dbReference type="InterPro" id="IPR011009">
    <property type="entry name" value="Kinase-like_dom_sf"/>
</dbReference>
<evidence type="ECO:0000256" key="10">
    <source>
        <dbReference type="SAM" id="MobiDB-lite"/>
    </source>
</evidence>
<keyword evidence="7 11" id="KW-1133">Transmembrane helix</keyword>
<dbReference type="AlphaFoldDB" id="A0A0E0EH23"/>
<dbReference type="InterPro" id="IPR057097">
    <property type="entry name" value="LysM_RLK3/10"/>
</dbReference>
<evidence type="ECO:0000256" key="1">
    <source>
        <dbReference type="ARBA" id="ARBA00004162"/>
    </source>
</evidence>
<dbReference type="InterPro" id="IPR008271">
    <property type="entry name" value="Ser/Thr_kinase_AS"/>
</dbReference>
<dbReference type="PROSITE" id="PS00108">
    <property type="entry name" value="PROTEIN_KINASE_ST"/>
    <property type="match status" value="1"/>
</dbReference>
<evidence type="ECO:0000256" key="2">
    <source>
        <dbReference type="ARBA" id="ARBA00022475"/>
    </source>
</evidence>
<sequence length="842" mass="91232">MAMALRIVSLTGLEEVVRTRAGRQGVDVDVVDSVRNAPRMLSVLKALEVDYEWEADDDDDIHRLRALCCDALPGAGGARDIVVFPRLCLEPTNARGIANLPLPRRQPHPQDGRQGGRLSPCSGDHARSATTCATSPPSSGARRAPRSGWRTLQPSPPTSPHLQTPTCDGVRSFGMAWSQCVLLRECLPPQMRSPLDSSLMLSLPALLIGACAFAAAAVAASGDGCRAGCPLAIAAYYFSEGSNLTFIATIFAIGGGGGGGYQVLLPYNPAITNPDYVVTGDRVLVPFPCSCLGLPAAPASTFLAGAIPYPLPLPRGGDTYDAVAANYANLTTAAWLEATNAYPPGRIPASVRVNVTINCSCGDERVSPRYGLFLTYPLWDGETLESVAAQYGFSSPAEMELIRRYNPGMGGVSGKGIVFIPVKDPNGSYHPLKSGVGIVLLFCELLWNSLSGGAIAGIVIACIATFIVAIWLIVMFYRWQKFRKATSHPSPEETSHLDDASQAEGIKVERSIEYSYEEIFNATQGFSMEHKIGQGGFGSVYYAELRGEVGSTFFSSWTTYQSAFTHKSIRRTQHFDKTAIKKMGMQATQEFLAELKVLTHVHHLNLVRLIGYCVENCLFLVYEFIDNGNLSQHLQRTGYEPLSWATRVQIALDSARGLEYLHEHVVPVYVHRDIKSANILLDKDFRAKVADFGLAKLTEVGSMSQSLPTRVAGTFGYMPPEARYGEVSPKVDVYAFGVVLYELLSAKQAIVRSSESVSESKGLVFLFEEALSALNPTEALDELIDPSLQGDYPVDSALKIASLAKSCTHEEPGMRPTMRSVVVALMALTANTDLRDMDYSPV</sequence>
<feature type="domain" description="Protein kinase" evidence="12">
    <location>
        <begin position="526"/>
        <end position="828"/>
    </location>
</feature>
<feature type="region of interest" description="Disordered" evidence="10">
    <location>
        <begin position="98"/>
        <end position="165"/>
    </location>
</feature>
<dbReference type="FunFam" id="1.10.510.10:FF:000468">
    <property type="entry name" value="PTI1-like tyrosine-protein kinase 3"/>
    <property type="match status" value="1"/>
</dbReference>
<dbReference type="Proteomes" id="UP000008021">
    <property type="component" value="Chromosome 8"/>
</dbReference>
<dbReference type="PANTHER" id="PTHR46204">
    <property type="entry name" value="CHITIN ELICITOR RECEPTOR KINASE 1-RELATED"/>
    <property type="match status" value="1"/>
</dbReference>
<dbReference type="Pfam" id="PF23577">
    <property type="entry name" value="LysM_RLK"/>
    <property type="match status" value="1"/>
</dbReference>
<evidence type="ECO:0000256" key="6">
    <source>
        <dbReference type="ARBA" id="ARBA00022840"/>
    </source>
</evidence>
<evidence type="ECO:0000256" key="5">
    <source>
        <dbReference type="ARBA" id="ARBA00022741"/>
    </source>
</evidence>
<evidence type="ECO:0000256" key="4">
    <source>
        <dbReference type="ARBA" id="ARBA00022729"/>
    </source>
</evidence>
<accession>A0A0E0EH23</accession>
<dbReference type="GO" id="GO:0005886">
    <property type="term" value="C:plasma membrane"/>
    <property type="evidence" value="ECO:0007669"/>
    <property type="project" value="UniProtKB-SubCell"/>
</dbReference>
<dbReference type="PROSITE" id="PS50011">
    <property type="entry name" value="PROTEIN_KINASE_DOM"/>
    <property type="match status" value="1"/>
</dbReference>
<keyword evidence="14" id="KW-1185">Reference proteome</keyword>
<dbReference type="GO" id="GO:0019199">
    <property type="term" value="F:transmembrane receptor protein kinase activity"/>
    <property type="evidence" value="ECO:0007669"/>
    <property type="project" value="InterPro"/>
</dbReference>
<evidence type="ECO:0000256" key="3">
    <source>
        <dbReference type="ARBA" id="ARBA00022692"/>
    </source>
</evidence>
<dbReference type="Gramene" id="OMERI08G01170.3">
    <property type="protein sequence ID" value="OMERI08G01170.3"/>
    <property type="gene ID" value="OMERI08G01170"/>
</dbReference>
<evidence type="ECO:0000313" key="13">
    <source>
        <dbReference type="EnsemblPlants" id="OMERI08G01170.3"/>
    </source>
</evidence>
<dbReference type="SUPFAM" id="SSF56112">
    <property type="entry name" value="Protein kinase-like (PK-like)"/>
    <property type="match status" value="1"/>
</dbReference>
<evidence type="ECO:0000256" key="9">
    <source>
        <dbReference type="ARBA" id="ARBA00023157"/>
    </source>
</evidence>
<dbReference type="GO" id="GO:0045087">
    <property type="term" value="P:innate immune response"/>
    <property type="evidence" value="ECO:0007669"/>
    <property type="project" value="InterPro"/>
</dbReference>
<dbReference type="PANTHER" id="PTHR46204:SF4">
    <property type="entry name" value="LYSM DOMAIN RECEPTOR-LIKE KINASE 10"/>
    <property type="match status" value="1"/>
</dbReference>
<feature type="compositionally biased region" description="Low complexity" evidence="10">
    <location>
        <begin position="128"/>
        <end position="141"/>
    </location>
</feature>
<dbReference type="InterPro" id="IPR000719">
    <property type="entry name" value="Prot_kinase_dom"/>
</dbReference>
<dbReference type="InterPro" id="IPR044812">
    <property type="entry name" value="CERK1/LYK3-like"/>
</dbReference>
<keyword evidence="3 11" id="KW-0812">Transmembrane</keyword>
<evidence type="ECO:0000313" key="14">
    <source>
        <dbReference type="Proteomes" id="UP000008021"/>
    </source>
</evidence>
<keyword evidence="4" id="KW-0732">Signal</keyword>
<dbReference type="Pfam" id="PF07714">
    <property type="entry name" value="PK_Tyr_Ser-Thr"/>
    <property type="match status" value="1"/>
</dbReference>
<dbReference type="Gene3D" id="3.30.200.20">
    <property type="entry name" value="Phosphorylase Kinase, domain 1"/>
    <property type="match status" value="1"/>
</dbReference>
<organism evidence="13">
    <name type="scientific">Oryza meridionalis</name>
    <dbReference type="NCBI Taxonomy" id="40149"/>
    <lineage>
        <taxon>Eukaryota</taxon>
        <taxon>Viridiplantae</taxon>
        <taxon>Streptophyta</taxon>
        <taxon>Embryophyta</taxon>
        <taxon>Tracheophyta</taxon>
        <taxon>Spermatophyta</taxon>
        <taxon>Magnoliopsida</taxon>
        <taxon>Liliopsida</taxon>
        <taxon>Poales</taxon>
        <taxon>Poaceae</taxon>
        <taxon>BOP clade</taxon>
        <taxon>Oryzoideae</taxon>
        <taxon>Oryzeae</taxon>
        <taxon>Oryzinae</taxon>
        <taxon>Oryza</taxon>
    </lineage>
</organism>
<keyword evidence="9" id="KW-1015">Disulfide bond</keyword>
<feature type="transmembrane region" description="Helical" evidence="11">
    <location>
        <begin position="199"/>
        <end position="220"/>
    </location>
</feature>
<evidence type="ECO:0000256" key="7">
    <source>
        <dbReference type="ARBA" id="ARBA00022989"/>
    </source>
</evidence>
<reference evidence="13" key="2">
    <citation type="submission" date="2018-05" db="EMBL/GenBank/DDBJ databases">
        <title>OmerRS3 (Oryza meridionalis Reference Sequence Version 3).</title>
        <authorList>
            <person name="Zhang J."/>
            <person name="Kudrna D."/>
            <person name="Lee S."/>
            <person name="Talag J."/>
            <person name="Welchert J."/>
            <person name="Wing R.A."/>
        </authorList>
    </citation>
    <scope>NUCLEOTIDE SEQUENCE [LARGE SCALE GENOMIC DNA]</scope>
    <source>
        <strain evidence="13">cv. OR44</strain>
    </source>
</reference>
<dbReference type="InterPro" id="IPR001245">
    <property type="entry name" value="Ser-Thr/Tyr_kinase_cat_dom"/>
</dbReference>
<keyword evidence="8 11" id="KW-0472">Membrane</keyword>
<evidence type="ECO:0000259" key="12">
    <source>
        <dbReference type="PROSITE" id="PS50011"/>
    </source>
</evidence>
<name>A0A0E0EH23_9ORYZ</name>
<dbReference type="EnsemblPlants" id="OMERI08G01170.3">
    <property type="protein sequence ID" value="OMERI08G01170.3"/>
    <property type="gene ID" value="OMERI08G01170"/>
</dbReference>
<dbReference type="STRING" id="40149.A0A0E0EH23"/>
<evidence type="ECO:0000256" key="8">
    <source>
        <dbReference type="ARBA" id="ARBA00023136"/>
    </source>
</evidence>
<proteinExistence type="predicted"/>
<dbReference type="Gene3D" id="1.10.510.10">
    <property type="entry name" value="Transferase(Phosphotransferase) domain 1"/>
    <property type="match status" value="1"/>
</dbReference>
<dbReference type="GO" id="GO:0005524">
    <property type="term" value="F:ATP binding"/>
    <property type="evidence" value="ECO:0007669"/>
    <property type="project" value="UniProtKB-KW"/>
</dbReference>
<keyword evidence="6" id="KW-0067">ATP-binding</keyword>
<protein>
    <recommendedName>
        <fullName evidence="12">Protein kinase domain-containing protein</fullName>
    </recommendedName>
</protein>
<reference evidence="13" key="1">
    <citation type="submission" date="2015-04" db="UniProtKB">
        <authorList>
            <consortium name="EnsemblPlants"/>
        </authorList>
    </citation>
    <scope>IDENTIFICATION</scope>
</reference>